<sequence>DSYGNVVVYTMPYGGKKGNLHLTSTCPVDTSLTLIQSAFTQQNIYSQAAAFAIADPISHTHLLIKVFDRMKQKQWVEAKFLWVENLPLYNKLKTGCINLFGSLSELFFEQFFQDSLDWNLLIIKSTVTTVCDSDYCPKKILPLTHSYDIVLTKPQLPVLPEGGNYFETCLRYWQEP</sequence>
<accession>A0ABN7X7A6</accession>
<comment type="caution">
    <text evidence="1">The sequence shown here is derived from an EMBL/GenBank/DDBJ whole genome shotgun (WGS) entry which is preliminary data.</text>
</comment>
<evidence type="ECO:0000313" key="1">
    <source>
        <dbReference type="EMBL" id="CAG8848505.1"/>
    </source>
</evidence>
<reference evidence="1 2" key="1">
    <citation type="submission" date="2021-06" db="EMBL/GenBank/DDBJ databases">
        <authorList>
            <person name="Kallberg Y."/>
            <person name="Tangrot J."/>
            <person name="Rosling A."/>
        </authorList>
    </citation>
    <scope>NUCLEOTIDE SEQUENCE [LARGE SCALE GENOMIC DNA]</scope>
    <source>
        <strain evidence="1 2">120-4 pot B 10/14</strain>
    </source>
</reference>
<dbReference type="Proteomes" id="UP000789901">
    <property type="component" value="Unassembled WGS sequence"/>
</dbReference>
<name>A0ABN7X7A6_GIGMA</name>
<feature type="non-terminal residue" evidence="1">
    <location>
        <position position="176"/>
    </location>
</feature>
<organism evidence="1 2">
    <name type="scientific">Gigaspora margarita</name>
    <dbReference type="NCBI Taxonomy" id="4874"/>
    <lineage>
        <taxon>Eukaryota</taxon>
        <taxon>Fungi</taxon>
        <taxon>Fungi incertae sedis</taxon>
        <taxon>Mucoromycota</taxon>
        <taxon>Glomeromycotina</taxon>
        <taxon>Glomeromycetes</taxon>
        <taxon>Diversisporales</taxon>
        <taxon>Gigasporaceae</taxon>
        <taxon>Gigaspora</taxon>
    </lineage>
</organism>
<protein>
    <submittedName>
        <fullName evidence="1">33715_t:CDS:1</fullName>
    </submittedName>
</protein>
<gene>
    <name evidence="1" type="ORF">GMARGA_LOCUS39212</name>
</gene>
<feature type="non-terminal residue" evidence="1">
    <location>
        <position position="1"/>
    </location>
</feature>
<evidence type="ECO:0000313" key="2">
    <source>
        <dbReference type="Proteomes" id="UP000789901"/>
    </source>
</evidence>
<proteinExistence type="predicted"/>
<keyword evidence="2" id="KW-1185">Reference proteome</keyword>
<dbReference type="EMBL" id="CAJVQB010092311">
    <property type="protein sequence ID" value="CAG8848505.1"/>
    <property type="molecule type" value="Genomic_DNA"/>
</dbReference>